<organism evidence="5 6">
    <name type="scientific">Cyclostephanos tholiformis</name>
    <dbReference type="NCBI Taxonomy" id="382380"/>
    <lineage>
        <taxon>Eukaryota</taxon>
        <taxon>Sar</taxon>
        <taxon>Stramenopiles</taxon>
        <taxon>Ochrophyta</taxon>
        <taxon>Bacillariophyta</taxon>
        <taxon>Coscinodiscophyceae</taxon>
        <taxon>Thalassiosirophycidae</taxon>
        <taxon>Stephanodiscales</taxon>
        <taxon>Stephanodiscaceae</taxon>
        <taxon>Cyclostephanos</taxon>
    </lineage>
</organism>
<feature type="region of interest" description="Disordered" evidence="2">
    <location>
        <begin position="54"/>
        <end position="279"/>
    </location>
</feature>
<reference evidence="5 6" key="1">
    <citation type="submission" date="2024-10" db="EMBL/GenBank/DDBJ databases">
        <title>Updated reference genomes for cyclostephanoid diatoms.</title>
        <authorList>
            <person name="Roberts W.R."/>
            <person name="Alverson A.J."/>
        </authorList>
    </citation>
    <scope>NUCLEOTIDE SEQUENCE [LARGE SCALE GENOMIC DNA]</scope>
    <source>
        <strain evidence="5 6">AJA228-03</strain>
    </source>
</reference>
<dbReference type="InterPro" id="IPR000504">
    <property type="entry name" value="RRM_dom"/>
</dbReference>
<dbReference type="SUPFAM" id="SSF49899">
    <property type="entry name" value="Concanavalin A-like lectins/glucanases"/>
    <property type="match status" value="1"/>
</dbReference>
<dbReference type="Pfam" id="PF00337">
    <property type="entry name" value="Gal-bind_lectin"/>
    <property type="match status" value="1"/>
</dbReference>
<feature type="compositionally biased region" description="Acidic residues" evidence="2">
    <location>
        <begin position="233"/>
        <end position="251"/>
    </location>
</feature>
<dbReference type="Proteomes" id="UP001530377">
    <property type="component" value="Unassembled WGS sequence"/>
</dbReference>
<dbReference type="InterPro" id="IPR013320">
    <property type="entry name" value="ConA-like_dom_sf"/>
</dbReference>
<dbReference type="EMBL" id="JALLPB020000044">
    <property type="protein sequence ID" value="KAL3823179.1"/>
    <property type="molecule type" value="Genomic_DNA"/>
</dbReference>
<dbReference type="PROSITE" id="PS50102">
    <property type="entry name" value="RRM"/>
    <property type="match status" value="1"/>
</dbReference>
<feature type="domain" description="Galectin" evidence="4">
    <location>
        <begin position="361"/>
        <end position="502"/>
    </location>
</feature>
<evidence type="ECO:0000256" key="2">
    <source>
        <dbReference type="SAM" id="MobiDB-lite"/>
    </source>
</evidence>
<feature type="domain" description="RRM" evidence="3">
    <location>
        <begin position="545"/>
        <end position="623"/>
    </location>
</feature>
<dbReference type="GO" id="GO:0003723">
    <property type="term" value="F:RNA binding"/>
    <property type="evidence" value="ECO:0007669"/>
    <property type="project" value="UniProtKB-UniRule"/>
</dbReference>
<feature type="region of interest" description="Disordered" evidence="2">
    <location>
        <begin position="633"/>
        <end position="656"/>
    </location>
</feature>
<name>A0ABD3SF49_9STRA</name>
<dbReference type="Gene3D" id="2.60.120.200">
    <property type="match status" value="1"/>
</dbReference>
<evidence type="ECO:0000259" key="3">
    <source>
        <dbReference type="PROSITE" id="PS50102"/>
    </source>
</evidence>
<evidence type="ECO:0008006" key="7">
    <source>
        <dbReference type="Google" id="ProtNLM"/>
    </source>
</evidence>
<evidence type="ECO:0000256" key="1">
    <source>
        <dbReference type="PROSITE-ProRule" id="PRU00176"/>
    </source>
</evidence>
<dbReference type="AlphaFoldDB" id="A0ABD3SF49"/>
<evidence type="ECO:0000313" key="6">
    <source>
        <dbReference type="Proteomes" id="UP001530377"/>
    </source>
</evidence>
<feature type="region of interest" description="Disordered" evidence="2">
    <location>
        <begin position="308"/>
        <end position="331"/>
    </location>
</feature>
<feature type="compositionally biased region" description="Basic and acidic residues" evidence="2">
    <location>
        <begin position="54"/>
        <end position="84"/>
    </location>
</feature>
<protein>
    <recommendedName>
        <fullName evidence="7">Galectin</fullName>
    </recommendedName>
</protein>
<sequence>MPKPKKIGPMLGNNENLIILPSGASYPSHLEPLTENERMLLDAYELVRQYEREASRLKAEEARRRLEEADERYRAKLRERESGGGEKNAGGGGDDDDDKDDVREGGGVVRGRGRDANEDRNDSDDDVDEGARKGGGGENENHDDDDDDDFVEEEEDAAIVERRRRREIEISRLRREVDAANLAKGRREAETEETRRREEAMRRELLGMGKDEDDDAGEDERGGNKKRRRPMDDHEDDDDEAGGYNDGDDDGDGRMTRSTTTTTKLIKKKRRADDDMGGASKAADISLIANLAGGDSTPVHDFSKRLGMGTTSADGSVLFPPPDGDDRRRSWCPPDAPRDFVDGCMELELTDVDPTFGDGGGALPPSSVSSGNNTIAIKFHAPKDSSRFSLNIATPDGRDGWYDNVLFHFNPRQFQRGGHLVLNDKTEKMWGNDVSVPLSTLPVMFGVDACTLVVQINEEGFDVFVEGVHCARLEHRRALPAAHDDGGGGQRRPSLILQFPSSDDYGNPESWLVYRVWWGRKRSMVDPEKLDSVAGVKIHSAVHPRRLFVSGLTKLHTDPEIDLRRAELERAFRKYGGPTGAVAVSLQKNSTFAFVDVATEGLADLALLEMASSGRYRVNKARRSRHEALLEERAAREAAEGGDGASTEANKAVDWD</sequence>
<feature type="compositionally biased region" description="Basic and acidic residues" evidence="2">
    <location>
        <begin position="185"/>
        <end position="205"/>
    </location>
</feature>
<feature type="compositionally biased region" description="Basic and acidic residues" evidence="2">
    <location>
        <begin position="166"/>
        <end position="178"/>
    </location>
</feature>
<evidence type="ECO:0000259" key="4">
    <source>
        <dbReference type="PROSITE" id="PS51304"/>
    </source>
</evidence>
<evidence type="ECO:0000313" key="5">
    <source>
        <dbReference type="EMBL" id="KAL3823179.1"/>
    </source>
</evidence>
<keyword evidence="1" id="KW-0694">RNA-binding</keyword>
<feature type="compositionally biased region" description="Acidic residues" evidence="2">
    <location>
        <begin position="141"/>
        <end position="158"/>
    </location>
</feature>
<gene>
    <name evidence="5" type="ORF">ACHAXA_010063</name>
</gene>
<dbReference type="InterPro" id="IPR001079">
    <property type="entry name" value="Galectin_CRD"/>
</dbReference>
<dbReference type="PROSITE" id="PS51304">
    <property type="entry name" value="GALECTIN"/>
    <property type="match status" value="1"/>
</dbReference>
<proteinExistence type="predicted"/>
<comment type="caution">
    <text evidence="5">The sequence shown here is derived from an EMBL/GenBank/DDBJ whole genome shotgun (WGS) entry which is preliminary data.</text>
</comment>
<keyword evidence="6" id="KW-1185">Reference proteome</keyword>
<accession>A0ABD3SF49</accession>